<protein>
    <recommendedName>
        <fullName evidence="3">Ester cyclase</fullName>
    </recommendedName>
</protein>
<organism evidence="1 2">
    <name type="scientific">Deinococcus roseus</name>
    <dbReference type="NCBI Taxonomy" id="392414"/>
    <lineage>
        <taxon>Bacteria</taxon>
        <taxon>Thermotogati</taxon>
        <taxon>Deinococcota</taxon>
        <taxon>Deinococci</taxon>
        <taxon>Deinococcales</taxon>
        <taxon>Deinococcaceae</taxon>
        <taxon>Deinococcus</taxon>
    </lineage>
</organism>
<evidence type="ECO:0008006" key="3">
    <source>
        <dbReference type="Google" id="ProtNLM"/>
    </source>
</evidence>
<reference evidence="2" key="1">
    <citation type="journal article" date="2019" name="Int. J. Syst. Evol. Microbiol.">
        <title>The Global Catalogue of Microorganisms (GCM) 10K type strain sequencing project: providing services to taxonomists for standard genome sequencing and annotation.</title>
        <authorList>
            <consortium name="The Broad Institute Genomics Platform"/>
            <consortium name="The Broad Institute Genome Sequencing Center for Infectious Disease"/>
            <person name="Wu L."/>
            <person name="Ma J."/>
        </authorList>
    </citation>
    <scope>NUCLEOTIDE SEQUENCE [LARGE SCALE GENOMIC DNA]</scope>
    <source>
        <strain evidence="2">JCM 14370</strain>
    </source>
</reference>
<dbReference type="RefSeq" id="WP_188999228.1">
    <property type="nucleotide sequence ID" value="NZ_BMOD01000001.1"/>
</dbReference>
<sequence>MTIENKRLAYDFLNFFSQGQGSAAQLAAVFTASLPSYRTQELNREAFLQAVNHLQQALVDFSFEIQDLVASADRVAVRWKSSGRHLGVPLQTVAGELPASGQAFSITGMLWLSVQDGQITHAVFKEDTNGLLRQLSSVQDLQLQEQRRLTSRRYFDDLMNAARTEVIPEIFTEDVRLVLPARPQPIQGHEGLEVFATQLRAVFPDLRFQVDDEVVENHRVFTLWSLAGTHQGPFLGIPASGRVIQDAGIDLFVFEGERIREIYINQTDFLLIQQLKGQDPLLHK</sequence>
<name>A0ABQ2CUU3_9DEIO</name>
<dbReference type="EMBL" id="BMOD01000001">
    <property type="protein sequence ID" value="GGJ21601.1"/>
    <property type="molecule type" value="Genomic_DNA"/>
</dbReference>
<dbReference type="Proteomes" id="UP000632222">
    <property type="component" value="Unassembled WGS sequence"/>
</dbReference>
<proteinExistence type="predicted"/>
<dbReference type="Gene3D" id="3.10.450.50">
    <property type="match status" value="2"/>
</dbReference>
<dbReference type="PANTHER" id="PTHR38436:SF1">
    <property type="entry name" value="ESTER CYCLASE"/>
    <property type="match status" value="1"/>
</dbReference>
<dbReference type="Pfam" id="PF07366">
    <property type="entry name" value="SnoaL"/>
    <property type="match status" value="2"/>
</dbReference>
<dbReference type="InterPro" id="IPR009959">
    <property type="entry name" value="Cyclase_SnoaL-like"/>
</dbReference>
<dbReference type="SUPFAM" id="SSF54427">
    <property type="entry name" value="NTF2-like"/>
    <property type="match status" value="2"/>
</dbReference>
<gene>
    <name evidence="1" type="ORF">GCM10008938_04730</name>
</gene>
<dbReference type="InterPro" id="IPR032710">
    <property type="entry name" value="NTF2-like_dom_sf"/>
</dbReference>
<accession>A0ABQ2CUU3</accession>
<evidence type="ECO:0000313" key="1">
    <source>
        <dbReference type="EMBL" id="GGJ21601.1"/>
    </source>
</evidence>
<comment type="caution">
    <text evidence="1">The sequence shown here is derived from an EMBL/GenBank/DDBJ whole genome shotgun (WGS) entry which is preliminary data.</text>
</comment>
<keyword evidence="2" id="KW-1185">Reference proteome</keyword>
<evidence type="ECO:0000313" key="2">
    <source>
        <dbReference type="Proteomes" id="UP000632222"/>
    </source>
</evidence>
<dbReference type="PANTHER" id="PTHR38436">
    <property type="entry name" value="POLYKETIDE CYCLASE SNOAL-LIKE DOMAIN"/>
    <property type="match status" value="1"/>
</dbReference>